<accession>X1JZL1</accession>
<sequence length="111" mass="13080">NYSLKKIWLEERLSQLTEAIGAEETTTLNIKIDNDLLNQNINKVGFPNKIPNWFLSYESLAGSINNFTKKTITSEIDFWEEDKDVEIIQIYRQKEQDYHLVQILTVYSFDC</sequence>
<protein>
    <submittedName>
        <fullName evidence="1">Uncharacterized protein</fullName>
    </submittedName>
</protein>
<feature type="non-terminal residue" evidence="1">
    <location>
        <position position="1"/>
    </location>
</feature>
<comment type="caution">
    <text evidence="1">The sequence shown here is derived from an EMBL/GenBank/DDBJ whole genome shotgun (WGS) entry which is preliminary data.</text>
</comment>
<reference evidence="1" key="1">
    <citation type="journal article" date="2014" name="Front. Microbiol.">
        <title>High frequency of phylogenetically diverse reductive dehalogenase-homologous genes in deep subseafloor sedimentary metagenomes.</title>
        <authorList>
            <person name="Kawai M."/>
            <person name="Futagami T."/>
            <person name="Toyoda A."/>
            <person name="Takaki Y."/>
            <person name="Nishi S."/>
            <person name="Hori S."/>
            <person name="Arai W."/>
            <person name="Tsubouchi T."/>
            <person name="Morono Y."/>
            <person name="Uchiyama I."/>
            <person name="Ito T."/>
            <person name="Fujiyama A."/>
            <person name="Inagaki F."/>
            <person name="Takami H."/>
        </authorList>
    </citation>
    <scope>NUCLEOTIDE SEQUENCE</scope>
    <source>
        <strain evidence="1">Expedition CK06-06</strain>
    </source>
</reference>
<organism evidence="1">
    <name type="scientific">marine sediment metagenome</name>
    <dbReference type="NCBI Taxonomy" id="412755"/>
    <lineage>
        <taxon>unclassified sequences</taxon>
        <taxon>metagenomes</taxon>
        <taxon>ecological metagenomes</taxon>
    </lineage>
</organism>
<proteinExistence type="predicted"/>
<dbReference type="EMBL" id="BARU01046142">
    <property type="protein sequence ID" value="GAH99662.1"/>
    <property type="molecule type" value="Genomic_DNA"/>
</dbReference>
<name>X1JZL1_9ZZZZ</name>
<gene>
    <name evidence="1" type="ORF">S03H2_69723</name>
</gene>
<evidence type="ECO:0000313" key="1">
    <source>
        <dbReference type="EMBL" id="GAH99662.1"/>
    </source>
</evidence>
<dbReference type="AlphaFoldDB" id="X1JZL1"/>